<dbReference type="eggNOG" id="KOG3867">
    <property type="taxonomic scope" value="Eukaryota"/>
</dbReference>
<dbReference type="SUPFAM" id="SSF53649">
    <property type="entry name" value="Alkaline phosphatase-like"/>
    <property type="match status" value="1"/>
</dbReference>
<dbReference type="InterPro" id="IPR047115">
    <property type="entry name" value="ARSB"/>
</dbReference>
<name>F0YKE9_AURAN</name>
<dbReference type="KEGG" id="aaf:AURANDRAFT_32660"/>
<dbReference type="CDD" id="cd16029">
    <property type="entry name" value="4-S"/>
    <property type="match status" value="1"/>
</dbReference>
<evidence type="ECO:0000256" key="4">
    <source>
        <dbReference type="SAM" id="SignalP"/>
    </source>
</evidence>
<keyword evidence="2" id="KW-0106">Calcium</keyword>
<accession>F0YKE9</accession>
<dbReference type="Proteomes" id="UP000002729">
    <property type="component" value="Unassembled WGS sequence"/>
</dbReference>
<evidence type="ECO:0000256" key="3">
    <source>
        <dbReference type="ARBA" id="ARBA00023180"/>
    </source>
</evidence>
<dbReference type="OrthoDB" id="103349at2759"/>
<evidence type="ECO:0000256" key="2">
    <source>
        <dbReference type="ARBA" id="ARBA00022837"/>
    </source>
</evidence>
<feature type="domain" description="Sulfatase N-terminal" evidence="5">
    <location>
        <begin position="36"/>
        <end position="391"/>
    </location>
</feature>
<dbReference type="Pfam" id="PF00884">
    <property type="entry name" value="Sulfatase"/>
    <property type="match status" value="1"/>
</dbReference>
<dbReference type="RefSeq" id="XP_009040967.1">
    <property type="nucleotide sequence ID" value="XM_009042719.1"/>
</dbReference>
<evidence type="ECO:0000313" key="7">
    <source>
        <dbReference type="Proteomes" id="UP000002729"/>
    </source>
</evidence>
<dbReference type="EMBL" id="GL833152">
    <property type="protein sequence ID" value="EGB04410.1"/>
    <property type="molecule type" value="Genomic_DNA"/>
</dbReference>
<proteinExistence type="predicted"/>
<dbReference type="Gene3D" id="3.30.1120.10">
    <property type="match status" value="1"/>
</dbReference>
<dbReference type="AlphaFoldDB" id="F0YKE9"/>
<dbReference type="PANTHER" id="PTHR10342:SF274">
    <property type="entry name" value="ARYLSULFATASE B"/>
    <property type="match status" value="1"/>
</dbReference>
<keyword evidence="3" id="KW-0325">Glycoprotein</keyword>
<dbReference type="Gene3D" id="3.40.720.10">
    <property type="entry name" value="Alkaline Phosphatase, subunit A"/>
    <property type="match status" value="1"/>
</dbReference>
<dbReference type="PANTHER" id="PTHR10342">
    <property type="entry name" value="ARYLSULFATASE"/>
    <property type="match status" value="1"/>
</dbReference>
<sequence>MLPRLLGLLGVACGTTTAARAPDEGTRGGHGAAPPPHIIHIVADDLGWSYVDWHRDPRTADPPDTPLTPRLDALRRAGVTLERHYAFQYCSPSRSALLSGRNPISVNVQNVVPEVSNPEDPVGGWQGIPTAMTGLAEVLRRRGYRTEAVGKWDVGMATAAHHHPRARGFDAWTGYWHHANDYWTFAEETCDGEAVQDLWHYNATFDGPATWLRNGPSCTQGNQTHTAASPCVYEEQLLADHAVRAVEEHDDTAPLFLYWALHLVHMPLQVPDAYLARFDGIPDEPRRFMTAMVRYADDEVGRLVDALERRGMLANAVVTFHSDNGGEIMGAGACGGNNWPLTGGKFSNFEGGIRVNAFVSGGAVPEARRGAALSQLSTLWDWYATYAGIAGADSIDDAAAAAAGLPPLDSVDQWPYVTGANATPPRREVVIGDTTAVYPNADGRTRVGGILVEGGWKLLLGPPDKLYTVGQYVRTGPNWPNASSHLVPLLHPKTCGREPARGCLFNVLRDPTERRNLAATNATLFRALLARVDALQQSSEVYSPIRGKVDPRACEVATNKYGGFWGPSPIDG</sequence>
<organism evidence="7">
    <name type="scientific">Aureococcus anophagefferens</name>
    <name type="common">Harmful bloom alga</name>
    <dbReference type="NCBI Taxonomy" id="44056"/>
    <lineage>
        <taxon>Eukaryota</taxon>
        <taxon>Sar</taxon>
        <taxon>Stramenopiles</taxon>
        <taxon>Ochrophyta</taxon>
        <taxon>Pelagophyceae</taxon>
        <taxon>Pelagomonadales</taxon>
        <taxon>Pelagomonadaceae</taxon>
        <taxon>Aureococcus</taxon>
    </lineage>
</organism>
<dbReference type="GO" id="GO:0046872">
    <property type="term" value="F:metal ion binding"/>
    <property type="evidence" value="ECO:0007669"/>
    <property type="project" value="UniProtKB-KW"/>
</dbReference>
<protein>
    <submittedName>
        <fullName evidence="6">Putative arylsulfatase</fullName>
    </submittedName>
</protein>
<gene>
    <name evidence="6" type="primary">ARS12</name>
    <name evidence="6" type="ORF">AURANDRAFT_32660</name>
</gene>
<evidence type="ECO:0000313" key="6">
    <source>
        <dbReference type="EMBL" id="EGB04410.1"/>
    </source>
</evidence>
<feature type="signal peptide" evidence="4">
    <location>
        <begin position="1"/>
        <end position="18"/>
    </location>
</feature>
<evidence type="ECO:0000259" key="5">
    <source>
        <dbReference type="Pfam" id="PF00884"/>
    </source>
</evidence>
<dbReference type="InParanoid" id="F0YKE9"/>
<dbReference type="OMA" id="SAFEEYM"/>
<reference evidence="6 7" key="1">
    <citation type="journal article" date="2011" name="Proc. Natl. Acad. Sci. U.S.A.">
        <title>Niche of harmful alga Aureococcus anophagefferens revealed through ecogenomics.</title>
        <authorList>
            <person name="Gobler C.J."/>
            <person name="Berry D.L."/>
            <person name="Dyhrman S.T."/>
            <person name="Wilhelm S.W."/>
            <person name="Salamov A."/>
            <person name="Lobanov A.V."/>
            <person name="Zhang Y."/>
            <person name="Collier J.L."/>
            <person name="Wurch L.L."/>
            <person name="Kustka A.B."/>
            <person name="Dill B.D."/>
            <person name="Shah M."/>
            <person name="VerBerkmoes N.C."/>
            <person name="Kuo A."/>
            <person name="Terry A."/>
            <person name="Pangilinan J."/>
            <person name="Lindquist E.A."/>
            <person name="Lucas S."/>
            <person name="Paulsen I.T."/>
            <person name="Hattenrath-Lehmann T.K."/>
            <person name="Talmage S.C."/>
            <person name="Walker E.A."/>
            <person name="Koch F."/>
            <person name="Burson A.M."/>
            <person name="Marcoval M.A."/>
            <person name="Tang Y.Z."/>
            <person name="Lecleir G.R."/>
            <person name="Coyne K.J."/>
            <person name="Berg G.M."/>
            <person name="Bertrand E.M."/>
            <person name="Saito M.A."/>
            <person name="Gladyshev V.N."/>
            <person name="Grigoriev I.V."/>
        </authorList>
    </citation>
    <scope>NUCLEOTIDE SEQUENCE [LARGE SCALE GENOMIC DNA]</scope>
    <source>
        <strain evidence="7">CCMP 1984</strain>
    </source>
</reference>
<dbReference type="InterPro" id="IPR017850">
    <property type="entry name" value="Alkaline_phosphatase_core_sf"/>
</dbReference>
<dbReference type="InterPro" id="IPR000917">
    <property type="entry name" value="Sulfatase_N"/>
</dbReference>
<keyword evidence="7" id="KW-1185">Reference proteome</keyword>
<dbReference type="GeneID" id="20221181"/>
<keyword evidence="4" id="KW-0732">Signal</keyword>
<evidence type="ECO:0000256" key="1">
    <source>
        <dbReference type="ARBA" id="ARBA00022723"/>
    </source>
</evidence>
<feature type="chain" id="PRO_5003261724" evidence="4">
    <location>
        <begin position="19"/>
        <end position="572"/>
    </location>
</feature>
<keyword evidence="1" id="KW-0479">Metal-binding</keyword>
<dbReference type="GO" id="GO:0008484">
    <property type="term" value="F:sulfuric ester hydrolase activity"/>
    <property type="evidence" value="ECO:0007669"/>
    <property type="project" value="InterPro"/>
</dbReference>